<dbReference type="Proteomes" id="UP001215151">
    <property type="component" value="Unassembled WGS sequence"/>
</dbReference>
<gene>
    <name evidence="2" type="ORF">ONZ51_g3921</name>
</gene>
<evidence type="ECO:0000313" key="2">
    <source>
        <dbReference type="EMBL" id="KAJ8487827.1"/>
    </source>
</evidence>
<comment type="caution">
    <text evidence="2">The sequence shown here is derived from an EMBL/GenBank/DDBJ whole genome shotgun (WGS) entry which is preliminary data.</text>
</comment>
<name>A0AAD7TWS9_9APHY</name>
<dbReference type="AlphaFoldDB" id="A0AAD7TWS9"/>
<evidence type="ECO:0000313" key="3">
    <source>
        <dbReference type="Proteomes" id="UP001215151"/>
    </source>
</evidence>
<evidence type="ECO:0000256" key="1">
    <source>
        <dbReference type="SAM" id="SignalP"/>
    </source>
</evidence>
<protein>
    <recommendedName>
        <fullName evidence="4">Extracellular membrane protein CFEM domain-containing protein</fullName>
    </recommendedName>
</protein>
<feature type="signal peptide" evidence="1">
    <location>
        <begin position="1"/>
        <end position="19"/>
    </location>
</feature>
<feature type="chain" id="PRO_5042039915" description="Extracellular membrane protein CFEM domain-containing protein" evidence="1">
    <location>
        <begin position="20"/>
        <end position="155"/>
    </location>
</feature>
<accession>A0AAD7TWS9</accession>
<sequence length="155" mass="15445">MRSFVLLAVLAAGITAAHALPKGLQSRQAFPTVIISECAGNCLLGHGLEPDCTNSGIVGGKPGQCICALFGGDDASGAADCIKSTCNAEDLDNINAYVDQACSDTTGELNTRSASAVDEIPGAGQLADANSLLSDGYGLGGSFGGLDGTFGGAFR</sequence>
<keyword evidence="3" id="KW-1185">Reference proteome</keyword>
<keyword evidence="1" id="KW-0732">Signal</keyword>
<reference evidence="2" key="1">
    <citation type="submission" date="2022-11" db="EMBL/GenBank/DDBJ databases">
        <title>Genome Sequence of Cubamyces cubensis.</title>
        <authorList>
            <person name="Buettner E."/>
        </authorList>
    </citation>
    <scope>NUCLEOTIDE SEQUENCE</scope>
    <source>
        <strain evidence="2">MPL-01</strain>
    </source>
</reference>
<evidence type="ECO:0008006" key="4">
    <source>
        <dbReference type="Google" id="ProtNLM"/>
    </source>
</evidence>
<proteinExistence type="predicted"/>
<dbReference type="EMBL" id="JAPEVG010000072">
    <property type="protein sequence ID" value="KAJ8487827.1"/>
    <property type="molecule type" value="Genomic_DNA"/>
</dbReference>
<organism evidence="2 3">
    <name type="scientific">Trametes cubensis</name>
    <dbReference type="NCBI Taxonomy" id="1111947"/>
    <lineage>
        <taxon>Eukaryota</taxon>
        <taxon>Fungi</taxon>
        <taxon>Dikarya</taxon>
        <taxon>Basidiomycota</taxon>
        <taxon>Agaricomycotina</taxon>
        <taxon>Agaricomycetes</taxon>
        <taxon>Polyporales</taxon>
        <taxon>Polyporaceae</taxon>
        <taxon>Trametes</taxon>
    </lineage>
</organism>